<dbReference type="GO" id="GO:0005737">
    <property type="term" value="C:cytoplasm"/>
    <property type="evidence" value="ECO:0007669"/>
    <property type="project" value="UniProtKB-ARBA"/>
</dbReference>
<organism evidence="8 9">
    <name type="scientific">Limihaloglobus sulfuriphilus</name>
    <dbReference type="NCBI Taxonomy" id="1851148"/>
    <lineage>
        <taxon>Bacteria</taxon>
        <taxon>Pseudomonadati</taxon>
        <taxon>Planctomycetota</taxon>
        <taxon>Phycisphaerae</taxon>
        <taxon>Sedimentisphaerales</taxon>
        <taxon>Sedimentisphaeraceae</taxon>
        <taxon>Limihaloglobus</taxon>
    </lineage>
</organism>
<comment type="cofactor">
    <cofactor evidence="1">
        <name>Mg(2+)</name>
        <dbReference type="ChEBI" id="CHEBI:18420"/>
    </cofactor>
</comment>
<keyword evidence="5" id="KW-0460">Magnesium</keyword>
<accession>A0A1Q2MC14</accession>
<dbReference type="OrthoDB" id="9805316at2"/>
<gene>
    <name evidence="8" type="ORF">SMSP2_00564</name>
</gene>
<evidence type="ECO:0000256" key="6">
    <source>
        <dbReference type="ARBA" id="ARBA00023229"/>
    </source>
</evidence>
<name>A0A1Q2MC14_9BACT</name>
<sequence length="300" mass="32563">MTETITKKDFTAALEEKIQLVNSGLTRIMDEQSEIEPTLREAMRYTLLSGGKRIRAALVMWICEILRGEVTPDSLAAACAIEMVHTYSLVHDDLPAMDNDDLRRGRPTVHVKYDVPTAILTGDALLTLAFEVLVDKCGDPQLAVKLVGILAGAAGPAGMIAGQMADILGEKKEPTLDMLEYIHYNKTAMMFFAATTMGALTGKASPAIRSQFAQYGVKLGLCFQIADDILDITSNPATLGKTTGKDASAGKLTYPAIKGLTESKQIAENLTQEAENILDEIPGDIKILKYLTRSLLNRTK</sequence>
<dbReference type="SFLD" id="SFLDG01017">
    <property type="entry name" value="Polyprenyl_Transferase_Like"/>
    <property type="match status" value="1"/>
</dbReference>
<dbReference type="InterPro" id="IPR008949">
    <property type="entry name" value="Isoprenoid_synthase_dom_sf"/>
</dbReference>
<dbReference type="Pfam" id="PF00348">
    <property type="entry name" value="polyprenyl_synt"/>
    <property type="match status" value="1"/>
</dbReference>
<dbReference type="EMBL" id="CP019646">
    <property type="protein sequence ID" value="AQQ70221.1"/>
    <property type="molecule type" value="Genomic_DNA"/>
</dbReference>
<dbReference type="PANTHER" id="PTHR43281">
    <property type="entry name" value="FARNESYL DIPHOSPHATE SYNTHASE"/>
    <property type="match status" value="1"/>
</dbReference>
<keyword evidence="3 7" id="KW-0808">Transferase</keyword>
<keyword evidence="4" id="KW-0479">Metal-binding</keyword>
<dbReference type="GO" id="GO:0046872">
    <property type="term" value="F:metal ion binding"/>
    <property type="evidence" value="ECO:0007669"/>
    <property type="project" value="UniProtKB-KW"/>
</dbReference>
<evidence type="ECO:0000256" key="4">
    <source>
        <dbReference type="ARBA" id="ARBA00022723"/>
    </source>
</evidence>
<dbReference type="CDD" id="cd00685">
    <property type="entry name" value="Trans_IPPS_HT"/>
    <property type="match status" value="1"/>
</dbReference>
<protein>
    <submittedName>
        <fullName evidence="8">Farnesyl diphosphate synthase</fullName>
        <ecNumber evidence="8">2.5.1.10</ecNumber>
    </submittedName>
</protein>
<evidence type="ECO:0000256" key="1">
    <source>
        <dbReference type="ARBA" id="ARBA00001946"/>
    </source>
</evidence>
<dbReference type="Proteomes" id="UP000188181">
    <property type="component" value="Chromosome"/>
</dbReference>
<dbReference type="PROSITE" id="PS00723">
    <property type="entry name" value="POLYPRENYL_SYNTHASE_1"/>
    <property type="match status" value="1"/>
</dbReference>
<dbReference type="STRING" id="1851148.SMSP2_00564"/>
<dbReference type="SUPFAM" id="SSF48576">
    <property type="entry name" value="Terpenoid synthases"/>
    <property type="match status" value="1"/>
</dbReference>
<dbReference type="NCBIfam" id="NF045485">
    <property type="entry name" value="FPPsyn"/>
    <property type="match status" value="1"/>
</dbReference>
<keyword evidence="6" id="KW-0414">Isoprene biosynthesis</keyword>
<dbReference type="GO" id="GO:0016114">
    <property type="term" value="P:terpenoid biosynthetic process"/>
    <property type="evidence" value="ECO:0007669"/>
    <property type="project" value="UniProtKB-ARBA"/>
</dbReference>
<dbReference type="InterPro" id="IPR053378">
    <property type="entry name" value="Prenyl_diphosphate_synthase"/>
</dbReference>
<dbReference type="SFLD" id="SFLDS00005">
    <property type="entry name" value="Isoprenoid_Synthase_Type_I"/>
    <property type="match status" value="1"/>
</dbReference>
<dbReference type="Gene3D" id="1.10.600.10">
    <property type="entry name" value="Farnesyl Diphosphate Synthase"/>
    <property type="match status" value="1"/>
</dbReference>
<evidence type="ECO:0000256" key="7">
    <source>
        <dbReference type="RuleBase" id="RU004466"/>
    </source>
</evidence>
<dbReference type="AlphaFoldDB" id="A0A1Q2MC14"/>
<proteinExistence type="inferred from homology"/>
<evidence type="ECO:0000256" key="2">
    <source>
        <dbReference type="ARBA" id="ARBA00006706"/>
    </source>
</evidence>
<dbReference type="EC" id="2.5.1.10" evidence="8"/>
<evidence type="ECO:0000313" key="8">
    <source>
        <dbReference type="EMBL" id="AQQ70221.1"/>
    </source>
</evidence>
<dbReference type="PROSITE" id="PS00444">
    <property type="entry name" value="POLYPRENYL_SYNTHASE_2"/>
    <property type="match status" value="1"/>
</dbReference>
<evidence type="ECO:0000256" key="5">
    <source>
        <dbReference type="ARBA" id="ARBA00022842"/>
    </source>
</evidence>
<dbReference type="RefSeq" id="WP_146682501.1">
    <property type="nucleotide sequence ID" value="NZ_CP019646.1"/>
</dbReference>
<dbReference type="FunFam" id="1.10.600.10:FF:000001">
    <property type="entry name" value="Geranylgeranyl diphosphate synthase"/>
    <property type="match status" value="1"/>
</dbReference>
<dbReference type="KEGG" id="pbas:SMSP2_00564"/>
<reference evidence="9" key="1">
    <citation type="submission" date="2017-02" db="EMBL/GenBank/DDBJ databases">
        <title>Comparative genomics and description of representatives of a novel lineage of planctomycetes thriving in anoxic sediments.</title>
        <authorList>
            <person name="Spring S."/>
            <person name="Bunk B."/>
            <person name="Sproer C."/>
        </authorList>
    </citation>
    <scope>NUCLEOTIDE SEQUENCE [LARGE SCALE GENOMIC DNA]</scope>
    <source>
        <strain evidence="9">SM-Chi-D1</strain>
    </source>
</reference>
<comment type="similarity">
    <text evidence="2 7">Belongs to the FPP/GGPP synthase family.</text>
</comment>
<evidence type="ECO:0000256" key="3">
    <source>
        <dbReference type="ARBA" id="ARBA00022679"/>
    </source>
</evidence>
<evidence type="ECO:0000313" key="9">
    <source>
        <dbReference type="Proteomes" id="UP000188181"/>
    </source>
</evidence>
<dbReference type="InterPro" id="IPR000092">
    <property type="entry name" value="Polyprenyl_synt"/>
</dbReference>
<dbReference type="GO" id="GO:0004337">
    <property type="term" value="F:(2E,6E)-farnesyl diphosphate synthase activity"/>
    <property type="evidence" value="ECO:0007669"/>
    <property type="project" value="UniProtKB-EC"/>
</dbReference>
<dbReference type="PANTHER" id="PTHR43281:SF1">
    <property type="entry name" value="FARNESYL DIPHOSPHATE SYNTHASE"/>
    <property type="match status" value="1"/>
</dbReference>
<dbReference type="InterPro" id="IPR033749">
    <property type="entry name" value="Polyprenyl_synt_CS"/>
</dbReference>
<keyword evidence="9" id="KW-1185">Reference proteome</keyword>